<evidence type="ECO:0000313" key="2">
    <source>
        <dbReference type="EMBL" id="EON75558.1"/>
    </source>
</evidence>
<proteinExistence type="predicted"/>
<protein>
    <submittedName>
        <fullName evidence="2">Uncharacterized protein</fullName>
    </submittedName>
</protein>
<dbReference type="EMBL" id="AQHR01000104">
    <property type="protein sequence ID" value="EON75558.1"/>
    <property type="molecule type" value="Genomic_DNA"/>
</dbReference>
<sequence length="63" mass="6809">MDMPAVPSTDFLKKDLLSFTLSGFIFEIISVSTCVSPILALSVLILYQRPGSLAQIANKPRGP</sequence>
<keyword evidence="3" id="KW-1185">Reference proteome</keyword>
<feature type="transmembrane region" description="Helical" evidence="1">
    <location>
        <begin position="20"/>
        <end position="47"/>
    </location>
</feature>
<dbReference type="STRING" id="1232681.ADIS_3961"/>
<dbReference type="Proteomes" id="UP000013909">
    <property type="component" value="Unassembled WGS sequence"/>
</dbReference>
<evidence type="ECO:0000256" key="1">
    <source>
        <dbReference type="SAM" id="Phobius"/>
    </source>
</evidence>
<evidence type="ECO:0000313" key="3">
    <source>
        <dbReference type="Proteomes" id="UP000013909"/>
    </source>
</evidence>
<keyword evidence="1" id="KW-1133">Transmembrane helix</keyword>
<reference evidence="2 3" key="1">
    <citation type="submission" date="2013-02" db="EMBL/GenBank/DDBJ databases">
        <title>A novel strain isolated from Lonar lake, Maharashtra, India.</title>
        <authorList>
            <person name="Singh A."/>
        </authorList>
    </citation>
    <scope>NUCLEOTIDE SEQUENCE [LARGE SCALE GENOMIC DNA]</scope>
    <source>
        <strain evidence="2 3">AK24</strain>
    </source>
</reference>
<keyword evidence="1" id="KW-0472">Membrane</keyword>
<dbReference type="AlphaFoldDB" id="R7ZNA7"/>
<comment type="caution">
    <text evidence="2">The sequence shown here is derived from an EMBL/GenBank/DDBJ whole genome shotgun (WGS) entry which is preliminary data.</text>
</comment>
<name>R7ZNA7_9BACT</name>
<organism evidence="2 3">
    <name type="scientific">Lunatimonas lonarensis</name>
    <dbReference type="NCBI Taxonomy" id="1232681"/>
    <lineage>
        <taxon>Bacteria</taxon>
        <taxon>Pseudomonadati</taxon>
        <taxon>Bacteroidota</taxon>
        <taxon>Cytophagia</taxon>
        <taxon>Cytophagales</taxon>
        <taxon>Cyclobacteriaceae</taxon>
    </lineage>
</organism>
<accession>R7ZNA7</accession>
<keyword evidence="1" id="KW-0812">Transmembrane</keyword>
<gene>
    <name evidence="2" type="ORF">ADIS_3961</name>
</gene>